<feature type="signal peptide" evidence="10">
    <location>
        <begin position="1"/>
        <end position="23"/>
    </location>
</feature>
<dbReference type="Gene3D" id="2.60.40.10">
    <property type="entry name" value="Immunoglobulins"/>
    <property type="match status" value="3"/>
</dbReference>
<dbReference type="InterPro" id="IPR052051">
    <property type="entry name" value="TCR_complex_component"/>
</dbReference>
<evidence type="ECO:0000256" key="9">
    <source>
        <dbReference type="SAM" id="Phobius"/>
    </source>
</evidence>
<keyword evidence="9" id="KW-1133">Transmembrane helix</keyword>
<dbReference type="RefSeq" id="XP_010784528.1">
    <property type="nucleotide sequence ID" value="XM_010786226.1"/>
</dbReference>
<dbReference type="SMART" id="SM00409">
    <property type="entry name" value="IG"/>
    <property type="match status" value="3"/>
</dbReference>
<dbReference type="CDD" id="cd00099">
    <property type="entry name" value="IgV"/>
    <property type="match status" value="1"/>
</dbReference>
<dbReference type="GO" id="GO:0002376">
    <property type="term" value="P:immune system process"/>
    <property type="evidence" value="ECO:0007669"/>
    <property type="project" value="UniProtKB-KW"/>
</dbReference>
<dbReference type="PROSITE" id="PS50835">
    <property type="entry name" value="IG_LIKE"/>
    <property type="match status" value="2"/>
</dbReference>
<evidence type="ECO:0000313" key="13">
    <source>
        <dbReference type="RefSeq" id="XP_010784528.1"/>
    </source>
</evidence>
<evidence type="ECO:0000256" key="8">
    <source>
        <dbReference type="SAM" id="MobiDB-lite"/>
    </source>
</evidence>
<dbReference type="Proteomes" id="UP000504611">
    <property type="component" value="Unplaced"/>
</dbReference>
<keyword evidence="9" id="KW-0812">Transmembrane</keyword>
<dbReference type="InterPro" id="IPR013783">
    <property type="entry name" value="Ig-like_fold"/>
</dbReference>
<evidence type="ECO:0000259" key="11">
    <source>
        <dbReference type="PROSITE" id="PS50835"/>
    </source>
</evidence>
<dbReference type="InterPro" id="IPR036179">
    <property type="entry name" value="Ig-like_dom_sf"/>
</dbReference>
<dbReference type="InterPro" id="IPR003599">
    <property type="entry name" value="Ig_sub"/>
</dbReference>
<dbReference type="Pfam" id="PF07686">
    <property type="entry name" value="V-set"/>
    <property type="match status" value="2"/>
</dbReference>
<dbReference type="OrthoDB" id="6370831at2759"/>
<dbReference type="GeneID" id="104958484"/>
<keyword evidence="4" id="KW-0391">Immunity</keyword>
<accession>A0A6I9PCJ9</accession>
<keyword evidence="5 9" id="KW-0472">Membrane</keyword>
<feature type="domain" description="Ig-like" evidence="11">
    <location>
        <begin position="4"/>
        <end position="117"/>
    </location>
</feature>
<evidence type="ECO:0000256" key="4">
    <source>
        <dbReference type="ARBA" id="ARBA00022859"/>
    </source>
</evidence>
<proteinExistence type="predicted"/>
<feature type="region of interest" description="Disordered" evidence="8">
    <location>
        <begin position="538"/>
        <end position="561"/>
    </location>
</feature>
<dbReference type="KEGG" id="ncc:104958484"/>
<evidence type="ECO:0000256" key="7">
    <source>
        <dbReference type="ARBA" id="ARBA00023180"/>
    </source>
</evidence>
<keyword evidence="7" id="KW-0325">Glycoprotein</keyword>
<evidence type="ECO:0000256" key="1">
    <source>
        <dbReference type="ARBA" id="ARBA00004236"/>
    </source>
</evidence>
<feature type="chain" id="PRO_5026693695" description="Ig-like domain-containing protein" evidence="10">
    <location>
        <begin position="24"/>
        <end position="561"/>
    </location>
</feature>
<dbReference type="GO" id="GO:0005886">
    <property type="term" value="C:plasma membrane"/>
    <property type="evidence" value="ECO:0007669"/>
    <property type="project" value="UniProtKB-SubCell"/>
</dbReference>
<gene>
    <name evidence="13" type="primary">LOC104958484</name>
</gene>
<dbReference type="PANTHER" id="PTHR19433">
    <property type="entry name" value="T-CELL RECEPTOR ALPHA CHAIN V REGION-RELATED"/>
    <property type="match status" value="1"/>
</dbReference>
<organism evidence="12 13">
    <name type="scientific">Notothenia coriiceps</name>
    <name type="common">black rockcod</name>
    <dbReference type="NCBI Taxonomy" id="8208"/>
    <lineage>
        <taxon>Eukaryota</taxon>
        <taxon>Metazoa</taxon>
        <taxon>Chordata</taxon>
        <taxon>Craniata</taxon>
        <taxon>Vertebrata</taxon>
        <taxon>Euteleostomi</taxon>
        <taxon>Actinopterygii</taxon>
        <taxon>Neopterygii</taxon>
        <taxon>Teleostei</taxon>
        <taxon>Neoteleostei</taxon>
        <taxon>Acanthomorphata</taxon>
        <taxon>Eupercaria</taxon>
        <taxon>Perciformes</taxon>
        <taxon>Notothenioidei</taxon>
        <taxon>Nototheniidae</taxon>
        <taxon>Notothenia</taxon>
    </lineage>
</organism>
<keyword evidence="12" id="KW-1185">Reference proteome</keyword>
<dbReference type="PANTHER" id="PTHR19433:SF127">
    <property type="entry name" value="NITR9"/>
    <property type="match status" value="1"/>
</dbReference>
<protein>
    <recommendedName>
        <fullName evidence="11">Ig-like domain-containing protein</fullName>
    </recommendedName>
</protein>
<evidence type="ECO:0000256" key="2">
    <source>
        <dbReference type="ARBA" id="ARBA00022475"/>
    </source>
</evidence>
<dbReference type="GO" id="GO:0009617">
    <property type="term" value="P:response to bacterium"/>
    <property type="evidence" value="ECO:0007669"/>
    <property type="project" value="TreeGrafter"/>
</dbReference>
<name>A0A6I9PCJ9_9TELE</name>
<keyword evidence="6" id="KW-1015">Disulfide bond</keyword>
<feature type="domain" description="Ig-like" evidence="11">
    <location>
        <begin position="142"/>
        <end position="230"/>
    </location>
</feature>
<dbReference type="AlphaFoldDB" id="A0A6I9PCJ9"/>
<evidence type="ECO:0000313" key="12">
    <source>
        <dbReference type="Proteomes" id="UP000504611"/>
    </source>
</evidence>
<evidence type="ECO:0000256" key="10">
    <source>
        <dbReference type="SAM" id="SignalP"/>
    </source>
</evidence>
<keyword evidence="2" id="KW-1003">Cell membrane</keyword>
<dbReference type="SMART" id="SM00406">
    <property type="entry name" value="IGv"/>
    <property type="match status" value="3"/>
</dbReference>
<evidence type="ECO:0000256" key="5">
    <source>
        <dbReference type="ARBA" id="ARBA00023136"/>
    </source>
</evidence>
<evidence type="ECO:0000256" key="3">
    <source>
        <dbReference type="ARBA" id="ARBA00022729"/>
    </source>
</evidence>
<dbReference type="InterPro" id="IPR007110">
    <property type="entry name" value="Ig-like_dom"/>
</dbReference>
<reference evidence="13" key="1">
    <citation type="submission" date="2025-08" db="UniProtKB">
        <authorList>
            <consortium name="RefSeq"/>
        </authorList>
    </citation>
    <scope>IDENTIFICATION</scope>
    <source>
        <tissue evidence="13">Muscle</tissue>
    </source>
</reference>
<keyword evidence="3 10" id="KW-0732">Signal</keyword>
<evidence type="ECO:0000256" key="6">
    <source>
        <dbReference type="ARBA" id="ARBA00023157"/>
    </source>
</evidence>
<dbReference type="SUPFAM" id="SSF48726">
    <property type="entry name" value="Immunoglobulin"/>
    <property type="match status" value="3"/>
</dbReference>
<sequence>MTPPNVALHVLCLLLANVAYTTTWKSSSHYHSYVGESVTLPCAFDDFNANTVMFYWYRQTLGQKPELVSTFYRHNDKKGSSNDGLNKPSRFSLDPKEGTNNLKITHLQISDSATYFCVGSDLYSFKFVDGITVDVKESGLNILVSVHQSASEIIQPGDSVTLNCTVHTGSCDGEHSVYWFKNSEDSPGLLYTRGGSQCERKPNTQTHTCVYNLPMENLHISHAGTYYCAVALCGHILFGNGTKLDFEAEVLSLALVYFLTGALAATIILIVLLAISVYKMNQRNCQHSECNATFSTSSTLHTEQFGQDAENLHYAALRQHNGNRSRREGENTQSECVYSSYVNIECPCSDTVIRTMESFTLIAAVLLCSLSWISASSNRTVQPGEEVTLLCPNIYGAGGEASYCDGYQHETFEMSSNLTTVFLKIKQVDISDSGLYFCGFYKGAGTVISSAIQLNVEGNGESDYNEHDFETKKEPDEMTYLMSLILGCLAFLLTIVIIVLAVKIRKLQRDANEESQTKRPQNMCSDELNYVALSFQAKPKRSRRPASERELEPNVVYAATR</sequence>
<feature type="transmembrane region" description="Helical" evidence="9">
    <location>
        <begin position="254"/>
        <end position="278"/>
    </location>
</feature>
<dbReference type="InterPro" id="IPR013106">
    <property type="entry name" value="Ig_V-set"/>
</dbReference>
<feature type="transmembrane region" description="Helical" evidence="9">
    <location>
        <begin position="480"/>
        <end position="502"/>
    </location>
</feature>
<comment type="subcellular location">
    <subcellularLocation>
        <location evidence="1">Cell membrane</location>
    </subcellularLocation>
</comment>